<dbReference type="Pfam" id="PF12802">
    <property type="entry name" value="MarR_2"/>
    <property type="match status" value="1"/>
</dbReference>
<dbReference type="GO" id="GO:0006950">
    <property type="term" value="P:response to stress"/>
    <property type="evidence" value="ECO:0007669"/>
    <property type="project" value="TreeGrafter"/>
</dbReference>
<name>A0A239H9P2_9RHOB</name>
<evidence type="ECO:0000313" key="6">
    <source>
        <dbReference type="Proteomes" id="UP000198440"/>
    </source>
</evidence>
<dbReference type="PROSITE" id="PS01117">
    <property type="entry name" value="HTH_MARR_1"/>
    <property type="match status" value="1"/>
</dbReference>
<accession>A0A239H9P2</accession>
<dbReference type="PROSITE" id="PS50995">
    <property type="entry name" value="HTH_MARR_2"/>
    <property type="match status" value="1"/>
</dbReference>
<sequence>MDKLTRQLETFFPYRLAVAAEGFSRNLVEVYGRGYGLSREEWRLLFLLAGEDQVTSRDLSRRSTLDRVQVSRASQKLEDKGLITRNIAPDDRRLRVYACTEKGRDLFANALPQVEARSTEILHAMTPEDRAALERGLAALTDAIAKRIGLPENDDAPLP</sequence>
<keyword evidence="2 5" id="KW-0238">DNA-binding</keyword>
<dbReference type="PANTHER" id="PTHR33164">
    <property type="entry name" value="TRANSCRIPTIONAL REGULATOR, MARR FAMILY"/>
    <property type="match status" value="1"/>
</dbReference>
<feature type="domain" description="HTH marR-type" evidence="4">
    <location>
        <begin position="1"/>
        <end position="142"/>
    </location>
</feature>
<gene>
    <name evidence="5" type="ORF">SAMN04488078_103215</name>
</gene>
<dbReference type="InterPro" id="IPR036388">
    <property type="entry name" value="WH-like_DNA-bd_sf"/>
</dbReference>
<dbReference type="Proteomes" id="UP000198440">
    <property type="component" value="Unassembled WGS sequence"/>
</dbReference>
<dbReference type="AlphaFoldDB" id="A0A239H9P2"/>
<evidence type="ECO:0000256" key="3">
    <source>
        <dbReference type="ARBA" id="ARBA00023163"/>
    </source>
</evidence>
<organism evidence="5 6">
    <name type="scientific">Antarctobacter heliothermus</name>
    <dbReference type="NCBI Taxonomy" id="74033"/>
    <lineage>
        <taxon>Bacteria</taxon>
        <taxon>Pseudomonadati</taxon>
        <taxon>Pseudomonadota</taxon>
        <taxon>Alphaproteobacteria</taxon>
        <taxon>Rhodobacterales</taxon>
        <taxon>Roseobacteraceae</taxon>
        <taxon>Antarctobacter</taxon>
    </lineage>
</organism>
<dbReference type="PANTHER" id="PTHR33164:SF57">
    <property type="entry name" value="MARR-FAMILY TRANSCRIPTIONAL REGULATOR"/>
    <property type="match status" value="1"/>
</dbReference>
<evidence type="ECO:0000256" key="2">
    <source>
        <dbReference type="ARBA" id="ARBA00023125"/>
    </source>
</evidence>
<dbReference type="GO" id="GO:0003677">
    <property type="term" value="F:DNA binding"/>
    <property type="evidence" value="ECO:0007669"/>
    <property type="project" value="UniProtKB-KW"/>
</dbReference>
<dbReference type="InterPro" id="IPR039422">
    <property type="entry name" value="MarR/SlyA-like"/>
</dbReference>
<dbReference type="InterPro" id="IPR036390">
    <property type="entry name" value="WH_DNA-bd_sf"/>
</dbReference>
<dbReference type="InterPro" id="IPR023187">
    <property type="entry name" value="Tscrpt_reg_MarR-type_CS"/>
</dbReference>
<dbReference type="SMART" id="SM00347">
    <property type="entry name" value="HTH_MARR"/>
    <property type="match status" value="1"/>
</dbReference>
<protein>
    <submittedName>
        <fullName evidence="5">DNA-binding transcriptional regulator, MarR family</fullName>
    </submittedName>
</protein>
<dbReference type="SUPFAM" id="SSF46785">
    <property type="entry name" value="Winged helix' DNA-binding domain"/>
    <property type="match status" value="1"/>
</dbReference>
<dbReference type="EMBL" id="FZON01000032">
    <property type="protein sequence ID" value="SNS78077.1"/>
    <property type="molecule type" value="Genomic_DNA"/>
</dbReference>
<keyword evidence="1" id="KW-0805">Transcription regulation</keyword>
<dbReference type="OrthoDB" id="8906692at2"/>
<evidence type="ECO:0000259" key="4">
    <source>
        <dbReference type="PROSITE" id="PS50995"/>
    </source>
</evidence>
<dbReference type="PRINTS" id="PR00598">
    <property type="entry name" value="HTHMARR"/>
</dbReference>
<evidence type="ECO:0000313" key="5">
    <source>
        <dbReference type="EMBL" id="SNS78077.1"/>
    </source>
</evidence>
<dbReference type="GO" id="GO:0003700">
    <property type="term" value="F:DNA-binding transcription factor activity"/>
    <property type="evidence" value="ECO:0007669"/>
    <property type="project" value="InterPro"/>
</dbReference>
<proteinExistence type="predicted"/>
<reference evidence="5 6" key="1">
    <citation type="submission" date="2017-06" db="EMBL/GenBank/DDBJ databases">
        <authorList>
            <person name="Kim H.J."/>
            <person name="Triplett B.A."/>
        </authorList>
    </citation>
    <scope>NUCLEOTIDE SEQUENCE [LARGE SCALE GENOMIC DNA]</scope>
    <source>
        <strain evidence="5 6">DSM 11445</strain>
    </source>
</reference>
<keyword evidence="3" id="KW-0804">Transcription</keyword>
<dbReference type="Gene3D" id="1.10.10.10">
    <property type="entry name" value="Winged helix-like DNA-binding domain superfamily/Winged helix DNA-binding domain"/>
    <property type="match status" value="1"/>
</dbReference>
<dbReference type="InterPro" id="IPR000835">
    <property type="entry name" value="HTH_MarR-typ"/>
</dbReference>
<evidence type="ECO:0000256" key="1">
    <source>
        <dbReference type="ARBA" id="ARBA00023015"/>
    </source>
</evidence>
<dbReference type="RefSeq" id="WP_089278802.1">
    <property type="nucleotide sequence ID" value="NZ_FZON01000032.1"/>
</dbReference>